<name>A0A072UHM1_MEDTR</name>
<keyword evidence="3" id="KW-1185">Reference proteome</keyword>
<gene>
    <name evidence="1" type="ordered locus">MTR_4g027375</name>
</gene>
<accession>A0A072UHM1</accession>
<dbReference type="EMBL" id="CM001220">
    <property type="protein sequence ID" value="KEH29182.1"/>
    <property type="molecule type" value="Genomic_DNA"/>
</dbReference>
<protein>
    <submittedName>
        <fullName evidence="1 2">Uncharacterized protein</fullName>
    </submittedName>
</protein>
<reference evidence="1 3" key="1">
    <citation type="journal article" date="2011" name="Nature">
        <title>The Medicago genome provides insight into the evolution of rhizobial symbioses.</title>
        <authorList>
            <person name="Young N.D."/>
            <person name="Debelle F."/>
            <person name="Oldroyd G.E."/>
            <person name="Geurts R."/>
            <person name="Cannon S.B."/>
            <person name="Udvardi M.K."/>
            <person name="Benedito V.A."/>
            <person name="Mayer K.F."/>
            <person name="Gouzy J."/>
            <person name="Schoof H."/>
            <person name="Van de Peer Y."/>
            <person name="Proost S."/>
            <person name="Cook D.R."/>
            <person name="Meyers B.C."/>
            <person name="Spannagl M."/>
            <person name="Cheung F."/>
            <person name="De Mita S."/>
            <person name="Krishnakumar V."/>
            <person name="Gundlach H."/>
            <person name="Zhou S."/>
            <person name="Mudge J."/>
            <person name="Bharti A.K."/>
            <person name="Murray J.D."/>
            <person name="Naoumkina M.A."/>
            <person name="Rosen B."/>
            <person name="Silverstein K.A."/>
            <person name="Tang H."/>
            <person name="Rombauts S."/>
            <person name="Zhao P.X."/>
            <person name="Zhou P."/>
            <person name="Barbe V."/>
            <person name="Bardou P."/>
            <person name="Bechner M."/>
            <person name="Bellec A."/>
            <person name="Berger A."/>
            <person name="Berges H."/>
            <person name="Bidwell S."/>
            <person name="Bisseling T."/>
            <person name="Choisne N."/>
            <person name="Couloux A."/>
            <person name="Denny R."/>
            <person name="Deshpande S."/>
            <person name="Dai X."/>
            <person name="Doyle J.J."/>
            <person name="Dudez A.M."/>
            <person name="Farmer A.D."/>
            <person name="Fouteau S."/>
            <person name="Franken C."/>
            <person name="Gibelin C."/>
            <person name="Gish J."/>
            <person name="Goldstein S."/>
            <person name="Gonzalez A.J."/>
            <person name="Green P.J."/>
            <person name="Hallab A."/>
            <person name="Hartog M."/>
            <person name="Hua A."/>
            <person name="Humphray S.J."/>
            <person name="Jeong D.H."/>
            <person name="Jing Y."/>
            <person name="Jocker A."/>
            <person name="Kenton S.M."/>
            <person name="Kim D.J."/>
            <person name="Klee K."/>
            <person name="Lai H."/>
            <person name="Lang C."/>
            <person name="Lin S."/>
            <person name="Macmil S.L."/>
            <person name="Magdelenat G."/>
            <person name="Matthews L."/>
            <person name="McCorrison J."/>
            <person name="Monaghan E.L."/>
            <person name="Mun J.H."/>
            <person name="Najar F.Z."/>
            <person name="Nicholson C."/>
            <person name="Noirot C."/>
            <person name="O'Bleness M."/>
            <person name="Paule C.R."/>
            <person name="Poulain J."/>
            <person name="Prion F."/>
            <person name="Qin B."/>
            <person name="Qu C."/>
            <person name="Retzel E.F."/>
            <person name="Riddle C."/>
            <person name="Sallet E."/>
            <person name="Samain S."/>
            <person name="Samson N."/>
            <person name="Sanders I."/>
            <person name="Saurat O."/>
            <person name="Scarpelli C."/>
            <person name="Schiex T."/>
            <person name="Segurens B."/>
            <person name="Severin A.J."/>
            <person name="Sherrier D.J."/>
            <person name="Shi R."/>
            <person name="Sims S."/>
            <person name="Singer S.R."/>
            <person name="Sinharoy S."/>
            <person name="Sterck L."/>
            <person name="Viollet A."/>
            <person name="Wang B.B."/>
            <person name="Wang K."/>
            <person name="Wang M."/>
            <person name="Wang X."/>
            <person name="Warfsmann J."/>
            <person name="Weissenbach J."/>
            <person name="White D.D."/>
            <person name="White J.D."/>
            <person name="Wiley G.B."/>
            <person name="Wincker P."/>
            <person name="Xing Y."/>
            <person name="Yang L."/>
            <person name="Yao Z."/>
            <person name="Ying F."/>
            <person name="Zhai J."/>
            <person name="Zhou L."/>
            <person name="Zuber A."/>
            <person name="Denarie J."/>
            <person name="Dixon R.A."/>
            <person name="May G.D."/>
            <person name="Schwartz D.C."/>
            <person name="Rogers J."/>
            <person name="Quetier F."/>
            <person name="Town C.D."/>
            <person name="Roe B.A."/>
        </authorList>
    </citation>
    <scope>NUCLEOTIDE SEQUENCE [LARGE SCALE GENOMIC DNA]</scope>
    <source>
        <strain evidence="1">A17</strain>
        <strain evidence="2 3">cv. Jemalong A17</strain>
    </source>
</reference>
<sequence>MAHVQVNWDVNSSSSRWVFLLNNISFPSYLNKLDHQFPILCQGTTLGTLHNFINKKNKIDDGDKVQLSASRKKFDEFPTIEVWLE</sequence>
<dbReference type="AlphaFoldDB" id="A0A072UHM1"/>
<dbReference type="Proteomes" id="UP000002051">
    <property type="component" value="Chromosome 4"/>
</dbReference>
<reference evidence="2" key="3">
    <citation type="submission" date="2015-04" db="UniProtKB">
        <authorList>
            <consortium name="EnsemblPlants"/>
        </authorList>
    </citation>
    <scope>IDENTIFICATION</scope>
    <source>
        <strain evidence="2">cv. Jemalong A17</strain>
    </source>
</reference>
<evidence type="ECO:0000313" key="1">
    <source>
        <dbReference type="EMBL" id="KEH29182.1"/>
    </source>
</evidence>
<dbReference type="EnsemblPlants" id="KEH29182">
    <property type="protein sequence ID" value="KEH29182"/>
    <property type="gene ID" value="MTR_4g027375"/>
</dbReference>
<dbReference type="HOGENOM" id="CLU_2516041_0_0_1"/>
<proteinExistence type="predicted"/>
<evidence type="ECO:0000313" key="3">
    <source>
        <dbReference type="Proteomes" id="UP000002051"/>
    </source>
</evidence>
<reference evidence="1 3" key="2">
    <citation type="journal article" date="2014" name="BMC Genomics">
        <title>An improved genome release (version Mt4.0) for the model legume Medicago truncatula.</title>
        <authorList>
            <person name="Tang H."/>
            <person name="Krishnakumar V."/>
            <person name="Bidwell S."/>
            <person name="Rosen B."/>
            <person name="Chan A."/>
            <person name="Zhou S."/>
            <person name="Gentzbittel L."/>
            <person name="Childs K.L."/>
            <person name="Yandell M."/>
            <person name="Gundlach H."/>
            <person name="Mayer K.F."/>
            <person name="Schwartz D.C."/>
            <person name="Town C.D."/>
        </authorList>
    </citation>
    <scope>GENOME REANNOTATION</scope>
    <source>
        <strain evidence="1">A17</strain>
        <strain evidence="2 3">cv. Jemalong A17</strain>
    </source>
</reference>
<evidence type="ECO:0000313" key="2">
    <source>
        <dbReference type="EnsemblPlants" id="KEH29182"/>
    </source>
</evidence>
<organism evidence="1 3">
    <name type="scientific">Medicago truncatula</name>
    <name type="common">Barrel medic</name>
    <name type="synonym">Medicago tribuloides</name>
    <dbReference type="NCBI Taxonomy" id="3880"/>
    <lineage>
        <taxon>Eukaryota</taxon>
        <taxon>Viridiplantae</taxon>
        <taxon>Streptophyta</taxon>
        <taxon>Embryophyta</taxon>
        <taxon>Tracheophyta</taxon>
        <taxon>Spermatophyta</taxon>
        <taxon>Magnoliopsida</taxon>
        <taxon>eudicotyledons</taxon>
        <taxon>Gunneridae</taxon>
        <taxon>Pentapetalae</taxon>
        <taxon>rosids</taxon>
        <taxon>fabids</taxon>
        <taxon>Fabales</taxon>
        <taxon>Fabaceae</taxon>
        <taxon>Papilionoideae</taxon>
        <taxon>50 kb inversion clade</taxon>
        <taxon>NPAAA clade</taxon>
        <taxon>Hologalegina</taxon>
        <taxon>IRL clade</taxon>
        <taxon>Trifolieae</taxon>
        <taxon>Medicago</taxon>
    </lineage>
</organism>